<keyword evidence="2" id="KW-1185">Reference proteome</keyword>
<feature type="non-terminal residue" evidence="1">
    <location>
        <position position="1"/>
    </location>
</feature>
<reference evidence="1" key="1">
    <citation type="submission" date="2021-06" db="EMBL/GenBank/DDBJ databases">
        <authorList>
            <person name="Kallberg Y."/>
            <person name="Tangrot J."/>
            <person name="Rosling A."/>
        </authorList>
    </citation>
    <scope>NUCLEOTIDE SEQUENCE</scope>
    <source>
        <strain evidence="1">28 12/20/2015</strain>
    </source>
</reference>
<evidence type="ECO:0000313" key="1">
    <source>
        <dbReference type="EMBL" id="CAG8688434.1"/>
    </source>
</evidence>
<evidence type="ECO:0000313" key="2">
    <source>
        <dbReference type="Proteomes" id="UP000789366"/>
    </source>
</evidence>
<organism evidence="1 2">
    <name type="scientific">Cetraspora pellucida</name>
    <dbReference type="NCBI Taxonomy" id="1433469"/>
    <lineage>
        <taxon>Eukaryota</taxon>
        <taxon>Fungi</taxon>
        <taxon>Fungi incertae sedis</taxon>
        <taxon>Mucoromycota</taxon>
        <taxon>Glomeromycotina</taxon>
        <taxon>Glomeromycetes</taxon>
        <taxon>Diversisporales</taxon>
        <taxon>Gigasporaceae</taxon>
        <taxon>Cetraspora</taxon>
    </lineage>
</organism>
<gene>
    <name evidence="1" type="ORF">SPELUC_LOCUS10618</name>
</gene>
<accession>A0ACA9P344</accession>
<comment type="caution">
    <text evidence="1">The sequence shown here is derived from an EMBL/GenBank/DDBJ whole genome shotgun (WGS) entry which is preliminary data.</text>
</comment>
<name>A0ACA9P344_9GLOM</name>
<sequence>GNSTIGDAVNGDNLDDYDKDLRMYYSHVTINKNTLFSATST</sequence>
<protein>
    <submittedName>
        <fullName evidence="1">8030_t:CDS:1</fullName>
    </submittedName>
</protein>
<proteinExistence type="predicted"/>
<dbReference type="Proteomes" id="UP000789366">
    <property type="component" value="Unassembled WGS sequence"/>
</dbReference>
<dbReference type="EMBL" id="CAJVPW010020266">
    <property type="protein sequence ID" value="CAG8688434.1"/>
    <property type="molecule type" value="Genomic_DNA"/>
</dbReference>
<feature type="non-terminal residue" evidence="1">
    <location>
        <position position="41"/>
    </location>
</feature>